<gene>
    <name evidence="1" type="ORF">HH215_14335</name>
</gene>
<organism evidence="1 2">
    <name type="scientific">Cohnella herbarum</name>
    <dbReference type="NCBI Taxonomy" id="2728023"/>
    <lineage>
        <taxon>Bacteria</taxon>
        <taxon>Bacillati</taxon>
        <taxon>Bacillota</taxon>
        <taxon>Bacilli</taxon>
        <taxon>Bacillales</taxon>
        <taxon>Paenibacillaceae</taxon>
        <taxon>Cohnella</taxon>
    </lineage>
</organism>
<dbReference type="InterPro" id="IPR012441">
    <property type="entry name" value="DUF1643"/>
</dbReference>
<keyword evidence="2" id="KW-1185">Reference proteome</keyword>
<dbReference type="RefSeq" id="WP_169280535.1">
    <property type="nucleotide sequence ID" value="NZ_CP051680.1"/>
</dbReference>
<accession>A0A7Z2VJ84</accession>
<evidence type="ECO:0000313" key="1">
    <source>
        <dbReference type="EMBL" id="QJD84251.1"/>
    </source>
</evidence>
<sequence>MINAKAIHDVTGKKRYYLIKTWDEKKPIVTSLLYNPNDATSLMNDKTVNNVFNITVQAENNRFGSLIVVNLIPIKSKSPSLLSKHEKLEDEDNVEFLKEAFYLSDIILVGWGVDGGKIRNFPKTKELLLQHRSKLRCLGTTGNNIPSHPSRKTDKVIWSIYTLT</sequence>
<dbReference type="Proteomes" id="UP000502248">
    <property type="component" value="Chromosome"/>
</dbReference>
<evidence type="ECO:0000313" key="2">
    <source>
        <dbReference type="Proteomes" id="UP000502248"/>
    </source>
</evidence>
<proteinExistence type="predicted"/>
<protein>
    <submittedName>
        <fullName evidence="1">DUF1643 domain-containing protein</fullName>
    </submittedName>
</protein>
<dbReference type="EMBL" id="CP051680">
    <property type="protein sequence ID" value="QJD84251.1"/>
    <property type="molecule type" value="Genomic_DNA"/>
</dbReference>
<dbReference type="Pfam" id="PF07799">
    <property type="entry name" value="DUF1643"/>
    <property type="match status" value="1"/>
</dbReference>
<reference evidence="1 2" key="1">
    <citation type="submission" date="2020-04" db="EMBL/GenBank/DDBJ databases">
        <title>Genome sequencing of novel species.</title>
        <authorList>
            <person name="Heo J."/>
            <person name="Kim S.-J."/>
            <person name="Kim J.-S."/>
            <person name="Hong S.-B."/>
            <person name="Kwon S.-W."/>
        </authorList>
    </citation>
    <scope>NUCLEOTIDE SEQUENCE [LARGE SCALE GENOMIC DNA]</scope>
    <source>
        <strain evidence="1 2">MFER-1</strain>
    </source>
</reference>
<dbReference type="KEGG" id="cheb:HH215_14335"/>
<name>A0A7Z2VJ84_9BACL</name>
<dbReference type="AlphaFoldDB" id="A0A7Z2VJ84"/>